<dbReference type="InterPro" id="IPR013088">
    <property type="entry name" value="Znf_NHR/GATA"/>
</dbReference>
<proteinExistence type="predicted"/>
<sequence>MYSSSELCGNAELLRKIMQHATDGHSGNGVGETADLTNKELALGFPDHSAEDKSEDDEIEALHAGCSHFGLDDGLAFGYMRQYDSDPTAGYFSEPGSTDDLERLRTLGSQDSAWTVLLPRQRRRKSEKPARAPEAVGPEWYAEQRLAKRMAASLLPLGSSVPMQLRRPRSKSRADFPAADRAASAGAALAGAALALDSKGSSRECEDCGTTQTPLWRQYEDGTYCNACGLRRKRADGAYVRSSKASSAMQ</sequence>
<protein>
    <recommendedName>
        <fullName evidence="2">GATA-type domain-containing protein</fullName>
    </recommendedName>
</protein>
<dbReference type="EMBL" id="AGSI01000003">
    <property type="protein sequence ID" value="EIE25842.1"/>
    <property type="molecule type" value="Genomic_DNA"/>
</dbReference>
<accession>I0Z5C3</accession>
<dbReference type="GO" id="GO:0043565">
    <property type="term" value="F:sequence-specific DNA binding"/>
    <property type="evidence" value="ECO:0007669"/>
    <property type="project" value="InterPro"/>
</dbReference>
<dbReference type="PROSITE" id="PS50114">
    <property type="entry name" value="GATA_ZN_FINGER_2"/>
    <property type="match status" value="1"/>
</dbReference>
<dbReference type="RefSeq" id="XP_005650386.1">
    <property type="nucleotide sequence ID" value="XM_005650329.1"/>
</dbReference>
<comment type="caution">
    <text evidence="3">The sequence shown here is derived from an EMBL/GenBank/DDBJ whole genome shotgun (WGS) entry which is preliminary data.</text>
</comment>
<dbReference type="PANTHER" id="PTHR47341:SF1">
    <property type="entry name" value="GATA-TYPE ZINC FINGER PROTEIN 1"/>
    <property type="match status" value="1"/>
</dbReference>
<dbReference type="SUPFAM" id="SSF57716">
    <property type="entry name" value="Glucocorticoid receptor-like (DNA-binding domain)"/>
    <property type="match status" value="1"/>
</dbReference>
<keyword evidence="4" id="KW-1185">Reference proteome</keyword>
<keyword evidence="1" id="KW-0862">Zinc</keyword>
<feature type="domain" description="GATA-type" evidence="2">
    <location>
        <begin position="199"/>
        <end position="233"/>
    </location>
</feature>
<evidence type="ECO:0000259" key="2">
    <source>
        <dbReference type="PROSITE" id="PS50114"/>
    </source>
</evidence>
<keyword evidence="1" id="KW-0863">Zinc-finger</keyword>
<gene>
    <name evidence="3" type="ORF">COCSUDRAFT_64860</name>
</gene>
<dbReference type="AlphaFoldDB" id="I0Z5C3"/>
<name>I0Z5C3_COCSC</name>
<evidence type="ECO:0000313" key="4">
    <source>
        <dbReference type="Proteomes" id="UP000007264"/>
    </source>
</evidence>
<dbReference type="PANTHER" id="PTHR47341">
    <property type="entry name" value="GATA-TYPE ZINC FINGER PROTEIN 1"/>
    <property type="match status" value="1"/>
</dbReference>
<reference evidence="3 4" key="1">
    <citation type="journal article" date="2012" name="Genome Biol.">
        <title>The genome of the polar eukaryotic microalga coccomyxa subellipsoidea reveals traits of cold adaptation.</title>
        <authorList>
            <person name="Blanc G."/>
            <person name="Agarkova I."/>
            <person name="Grimwood J."/>
            <person name="Kuo A."/>
            <person name="Brueggeman A."/>
            <person name="Dunigan D."/>
            <person name="Gurnon J."/>
            <person name="Ladunga I."/>
            <person name="Lindquist E."/>
            <person name="Lucas S."/>
            <person name="Pangilinan J."/>
            <person name="Proschold T."/>
            <person name="Salamov A."/>
            <person name="Schmutz J."/>
            <person name="Weeks D."/>
            <person name="Yamada T."/>
            <person name="Claverie J.M."/>
            <person name="Grigoriev I."/>
            <person name="Van Etten J."/>
            <person name="Lomsadze A."/>
            <person name="Borodovsky M."/>
        </authorList>
    </citation>
    <scope>NUCLEOTIDE SEQUENCE [LARGE SCALE GENOMIC DNA]</scope>
    <source>
        <strain evidence="3 4">C-169</strain>
    </source>
</reference>
<organism evidence="3 4">
    <name type="scientific">Coccomyxa subellipsoidea (strain C-169)</name>
    <name type="common">Green microalga</name>
    <dbReference type="NCBI Taxonomy" id="574566"/>
    <lineage>
        <taxon>Eukaryota</taxon>
        <taxon>Viridiplantae</taxon>
        <taxon>Chlorophyta</taxon>
        <taxon>core chlorophytes</taxon>
        <taxon>Trebouxiophyceae</taxon>
        <taxon>Trebouxiophyceae incertae sedis</taxon>
        <taxon>Coccomyxaceae</taxon>
        <taxon>Coccomyxa</taxon>
        <taxon>Coccomyxa subellipsoidea</taxon>
    </lineage>
</organism>
<dbReference type="GO" id="GO:0006357">
    <property type="term" value="P:regulation of transcription by RNA polymerase II"/>
    <property type="evidence" value="ECO:0007669"/>
    <property type="project" value="TreeGrafter"/>
</dbReference>
<dbReference type="GO" id="GO:0005634">
    <property type="term" value="C:nucleus"/>
    <property type="evidence" value="ECO:0007669"/>
    <property type="project" value="TreeGrafter"/>
</dbReference>
<dbReference type="GO" id="GO:0007283">
    <property type="term" value="P:spermatogenesis"/>
    <property type="evidence" value="ECO:0007669"/>
    <property type="project" value="TreeGrafter"/>
</dbReference>
<dbReference type="GeneID" id="17043846"/>
<evidence type="ECO:0000256" key="1">
    <source>
        <dbReference type="PROSITE-ProRule" id="PRU00094"/>
    </source>
</evidence>
<dbReference type="OrthoDB" id="2162994at2759"/>
<dbReference type="Proteomes" id="UP000007264">
    <property type="component" value="Unassembled WGS sequence"/>
</dbReference>
<dbReference type="KEGG" id="csl:COCSUDRAFT_64860"/>
<dbReference type="InterPro" id="IPR000679">
    <property type="entry name" value="Znf_GATA"/>
</dbReference>
<dbReference type="SMART" id="SM00401">
    <property type="entry name" value="ZnF_GATA"/>
    <property type="match status" value="1"/>
</dbReference>
<dbReference type="Pfam" id="PF00320">
    <property type="entry name" value="GATA"/>
    <property type="match status" value="1"/>
</dbReference>
<dbReference type="InterPro" id="IPR053116">
    <property type="entry name" value="GATA-type_Znf_Regulator"/>
</dbReference>
<dbReference type="Gene3D" id="3.30.50.10">
    <property type="entry name" value="Erythroid Transcription Factor GATA-1, subunit A"/>
    <property type="match status" value="1"/>
</dbReference>
<evidence type="ECO:0000313" key="3">
    <source>
        <dbReference type="EMBL" id="EIE25842.1"/>
    </source>
</evidence>
<dbReference type="CDD" id="cd00202">
    <property type="entry name" value="ZnF_GATA"/>
    <property type="match status" value="1"/>
</dbReference>
<dbReference type="GO" id="GO:0008270">
    <property type="term" value="F:zinc ion binding"/>
    <property type="evidence" value="ECO:0007669"/>
    <property type="project" value="UniProtKB-KW"/>
</dbReference>
<keyword evidence="1" id="KW-0479">Metal-binding</keyword>